<keyword evidence="8" id="KW-0804">Transcription</keyword>
<evidence type="ECO:0000313" key="10">
    <source>
        <dbReference type="EMBL" id="VDN10287.1"/>
    </source>
</evidence>
<evidence type="ECO:0000256" key="4">
    <source>
        <dbReference type="ARBA" id="ARBA00022679"/>
    </source>
</evidence>
<organism evidence="10 11">
    <name type="scientific">Dibothriocephalus latus</name>
    <name type="common">Fish tapeworm</name>
    <name type="synonym">Diphyllobothrium latum</name>
    <dbReference type="NCBI Taxonomy" id="60516"/>
    <lineage>
        <taxon>Eukaryota</taxon>
        <taxon>Metazoa</taxon>
        <taxon>Spiralia</taxon>
        <taxon>Lophotrochozoa</taxon>
        <taxon>Platyhelminthes</taxon>
        <taxon>Cestoda</taxon>
        <taxon>Eucestoda</taxon>
        <taxon>Diphyllobothriidea</taxon>
        <taxon>Diphyllobothriidae</taxon>
        <taxon>Dibothriocephalus</taxon>
    </lineage>
</organism>
<keyword evidence="4 9" id="KW-0808">Transferase</keyword>
<reference evidence="10 11" key="1">
    <citation type="submission" date="2018-11" db="EMBL/GenBank/DDBJ databases">
        <authorList>
            <consortium name="Pathogen Informatics"/>
        </authorList>
    </citation>
    <scope>NUCLEOTIDE SEQUENCE [LARGE SCALE GENOMIC DNA]</scope>
</reference>
<dbReference type="SUPFAM" id="SSF56747">
    <property type="entry name" value="Prim-pol domain"/>
    <property type="match status" value="1"/>
</dbReference>
<comment type="similarity">
    <text evidence="1 9">Belongs to the eukaryotic-type primase small subunit family.</text>
</comment>
<keyword evidence="7" id="KW-0479">Metal-binding</keyword>
<evidence type="ECO:0000256" key="2">
    <source>
        <dbReference type="ARBA" id="ARBA00022478"/>
    </source>
</evidence>
<dbReference type="GO" id="GO:0003899">
    <property type="term" value="F:DNA-directed RNA polymerase activity"/>
    <property type="evidence" value="ECO:0007669"/>
    <property type="project" value="InterPro"/>
</dbReference>
<protein>
    <recommendedName>
        <fullName evidence="9">DNA primase</fullName>
        <ecNumber evidence="9">2.7.7.-</ecNumber>
    </recommendedName>
</protein>
<sequence>MIHSTKPGLVNNVCREYSIPALMKSDAYELTVCLFSGYVLFEAEFKHSVRRSCTGSLGRDLGKCTFHCVPEWKELVFDIDLTDYDDVRFCCGSQNPNRSSALCPRCWILAKCAVLCLDRALREDFGFEHLLWVFSGRRGVHCWVCDSTARYLDSTSRTAVADYLSLVNADSRKTKSFQKDSNAVEALLHPSIDAAFEILQPLFADFVSDSRGQGLLSHPDRIKRILNFLPADLTAERDSLEEMWLKETEESHGGSDISLKRWNTLRRFLSDRGRLNVIKDIVINTVYPRLDAHVTTGVNHLLKSPFCVHPKTGFVCVPFDPRKLEDFDPMTVPKLGDIIDQMASSRSEDGSERHLLAYKHTGLRSAIEMFEQFVNRVSPQSTEVEGSGAIKAEVTNFVSVHPVLAES</sequence>
<evidence type="ECO:0000256" key="7">
    <source>
        <dbReference type="ARBA" id="ARBA00022723"/>
    </source>
</evidence>
<dbReference type="CDD" id="cd04860">
    <property type="entry name" value="AE_Prim_S"/>
    <property type="match status" value="1"/>
</dbReference>
<dbReference type="GO" id="GO:0046872">
    <property type="term" value="F:metal ion binding"/>
    <property type="evidence" value="ECO:0007669"/>
    <property type="project" value="UniProtKB-KW"/>
</dbReference>
<dbReference type="AlphaFoldDB" id="A0A3P7LEJ7"/>
<evidence type="ECO:0000256" key="6">
    <source>
        <dbReference type="ARBA" id="ARBA00022705"/>
    </source>
</evidence>
<evidence type="ECO:0000256" key="9">
    <source>
        <dbReference type="RuleBase" id="RU003514"/>
    </source>
</evidence>
<keyword evidence="5" id="KW-0548">Nucleotidyltransferase</keyword>
<dbReference type="InterPro" id="IPR002755">
    <property type="entry name" value="DNA_primase_S"/>
</dbReference>
<dbReference type="OrthoDB" id="19606at2759"/>
<evidence type="ECO:0000313" key="11">
    <source>
        <dbReference type="Proteomes" id="UP000281553"/>
    </source>
</evidence>
<gene>
    <name evidence="10" type="ORF">DILT_LOCUS6118</name>
</gene>
<dbReference type="InterPro" id="IPR014052">
    <property type="entry name" value="DNA_primase_ssu_euk/arc"/>
</dbReference>
<name>A0A3P7LEJ7_DIBLA</name>
<evidence type="ECO:0000256" key="5">
    <source>
        <dbReference type="ARBA" id="ARBA00022695"/>
    </source>
</evidence>
<evidence type="ECO:0000256" key="1">
    <source>
        <dbReference type="ARBA" id="ARBA00009762"/>
    </source>
</evidence>
<evidence type="ECO:0000256" key="8">
    <source>
        <dbReference type="ARBA" id="ARBA00023163"/>
    </source>
</evidence>
<accession>A0A3P7LEJ7</accession>
<proteinExistence type="inferred from homology"/>
<keyword evidence="6 9" id="KW-0235">DNA replication</keyword>
<dbReference type="Pfam" id="PF01896">
    <property type="entry name" value="DNA_primase_S"/>
    <property type="match status" value="1"/>
</dbReference>
<dbReference type="PANTHER" id="PTHR10536">
    <property type="entry name" value="DNA PRIMASE SMALL SUBUNIT"/>
    <property type="match status" value="1"/>
</dbReference>
<evidence type="ECO:0000256" key="3">
    <source>
        <dbReference type="ARBA" id="ARBA00022515"/>
    </source>
</evidence>
<keyword evidence="11" id="KW-1185">Reference proteome</keyword>
<dbReference type="GO" id="GO:0005658">
    <property type="term" value="C:alpha DNA polymerase:primase complex"/>
    <property type="evidence" value="ECO:0007669"/>
    <property type="project" value="UniProtKB-ARBA"/>
</dbReference>
<dbReference type="EC" id="2.7.7.-" evidence="9"/>
<dbReference type="EMBL" id="UYRU01048820">
    <property type="protein sequence ID" value="VDN10287.1"/>
    <property type="molecule type" value="Genomic_DNA"/>
</dbReference>
<dbReference type="Gene3D" id="3.90.920.10">
    <property type="entry name" value="DNA primase, PRIM domain"/>
    <property type="match status" value="1"/>
</dbReference>
<dbReference type="GO" id="GO:0006269">
    <property type="term" value="P:DNA replication, synthesis of primer"/>
    <property type="evidence" value="ECO:0007669"/>
    <property type="project" value="UniProtKB-KW"/>
</dbReference>
<keyword evidence="3 9" id="KW-0639">Primosome</keyword>
<keyword evidence="2 9" id="KW-0240">DNA-directed RNA polymerase</keyword>
<dbReference type="Proteomes" id="UP000281553">
    <property type="component" value="Unassembled WGS sequence"/>
</dbReference>